<reference evidence="2" key="2">
    <citation type="journal article" date="2015" name="J. Proteomics">
        <title>Sexual differences in the sialomes of the zebra tick, Rhipicephalus pulchellus.</title>
        <authorList>
            <person name="Tan A.W."/>
            <person name="Francischetti I.M."/>
            <person name="Slovak M."/>
            <person name="Kini R.M."/>
            <person name="Ribeiro J.M."/>
        </authorList>
    </citation>
    <scope>NUCLEOTIDE SEQUENCE</scope>
    <source>
        <tissue evidence="2">Salivary gland</tissue>
    </source>
</reference>
<proteinExistence type="evidence at transcript level"/>
<evidence type="ECO:0000313" key="2">
    <source>
        <dbReference type="EMBL" id="JAA60906.1"/>
    </source>
</evidence>
<sequence>MKVSALIIVLAVELAFSASEKLYVSNGRGCTIDGQFVSVNNGRFVERLCAYITCSDDWWGVGRIDGCTYNGGGLRHEELKKCCK</sequence>
<feature type="signal peptide" evidence="1">
    <location>
        <begin position="1"/>
        <end position="19"/>
    </location>
</feature>
<name>L7M9B4_RHIPC</name>
<dbReference type="AlphaFoldDB" id="L7M9B4"/>
<evidence type="ECO:0000256" key="1">
    <source>
        <dbReference type="SAM" id="SignalP"/>
    </source>
</evidence>
<protein>
    <submittedName>
        <fullName evidence="2">Putative secreted peptide</fullName>
    </submittedName>
</protein>
<dbReference type="EMBL" id="GACK01004128">
    <property type="protein sequence ID" value="JAA60906.1"/>
    <property type="molecule type" value="mRNA"/>
</dbReference>
<accession>L7M9B4</accession>
<reference evidence="2" key="1">
    <citation type="submission" date="2012-11" db="EMBL/GenBank/DDBJ databases">
        <authorList>
            <person name="Lucero-Rivera Y.E."/>
            <person name="Tovar-Ramirez D."/>
        </authorList>
    </citation>
    <scope>NUCLEOTIDE SEQUENCE</scope>
    <source>
        <tissue evidence="2">Salivary gland</tissue>
    </source>
</reference>
<feature type="chain" id="PRO_5003981765" evidence="1">
    <location>
        <begin position="20"/>
        <end position="84"/>
    </location>
</feature>
<organism evidence="2">
    <name type="scientific">Rhipicephalus pulchellus</name>
    <name type="common">Yellow backed tick</name>
    <name type="synonym">Dermacentor pulchellus</name>
    <dbReference type="NCBI Taxonomy" id="72859"/>
    <lineage>
        <taxon>Eukaryota</taxon>
        <taxon>Metazoa</taxon>
        <taxon>Ecdysozoa</taxon>
        <taxon>Arthropoda</taxon>
        <taxon>Chelicerata</taxon>
        <taxon>Arachnida</taxon>
        <taxon>Acari</taxon>
        <taxon>Parasitiformes</taxon>
        <taxon>Ixodida</taxon>
        <taxon>Ixodoidea</taxon>
        <taxon>Ixodidae</taxon>
        <taxon>Rhipicephalinae</taxon>
        <taxon>Rhipicephalus</taxon>
        <taxon>Rhipicephalus</taxon>
    </lineage>
</organism>
<keyword evidence="1" id="KW-0732">Signal</keyword>